<proteinExistence type="predicted"/>
<gene>
    <name evidence="1" type="ORF">IQ266_12940</name>
</gene>
<protein>
    <submittedName>
        <fullName evidence="1">DUF4278 domain-containing protein</fullName>
    </submittedName>
</protein>
<evidence type="ECO:0000313" key="2">
    <source>
        <dbReference type="Proteomes" id="UP000625316"/>
    </source>
</evidence>
<evidence type="ECO:0000313" key="1">
    <source>
        <dbReference type="EMBL" id="MBE9030638.1"/>
    </source>
</evidence>
<name>A0A928VMX7_9CYAN</name>
<reference evidence="1" key="1">
    <citation type="submission" date="2020-10" db="EMBL/GenBank/DDBJ databases">
        <authorList>
            <person name="Castelo-Branco R."/>
            <person name="Eusebio N."/>
            <person name="Adriana R."/>
            <person name="Vieira A."/>
            <person name="Brugerolle De Fraissinette N."/>
            <person name="Rezende De Castro R."/>
            <person name="Schneider M.P."/>
            <person name="Vasconcelos V."/>
            <person name="Leao P.N."/>
        </authorList>
    </citation>
    <scope>NUCLEOTIDE SEQUENCE</scope>
    <source>
        <strain evidence="1">LEGE 11480</strain>
    </source>
</reference>
<dbReference type="Proteomes" id="UP000625316">
    <property type="component" value="Unassembled WGS sequence"/>
</dbReference>
<comment type="caution">
    <text evidence="1">The sequence shown here is derived from an EMBL/GenBank/DDBJ whole genome shotgun (WGS) entry which is preliminary data.</text>
</comment>
<accession>A0A928VMX7</accession>
<sequence length="93" mass="10719">MKLLYRGIAYEINGQSGPRSKAIEPAIQSQKNCRYRGSTYRRQTQRQPEAHLAAVSTTTLMYRGHSYERQLPAFSMEQPLPALRSDWQLHPQA</sequence>
<dbReference type="Pfam" id="PF14105">
    <property type="entry name" value="DUF4278"/>
    <property type="match status" value="1"/>
</dbReference>
<organism evidence="1 2">
    <name type="scientific">Romeriopsis navalis LEGE 11480</name>
    <dbReference type="NCBI Taxonomy" id="2777977"/>
    <lineage>
        <taxon>Bacteria</taxon>
        <taxon>Bacillati</taxon>
        <taxon>Cyanobacteriota</taxon>
        <taxon>Cyanophyceae</taxon>
        <taxon>Leptolyngbyales</taxon>
        <taxon>Leptolyngbyaceae</taxon>
        <taxon>Romeriopsis</taxon>
        <taxon>Romeriopsis navalis</taxon>
    </lineage>
</organism>
<dbReference type="EMBL" id="JADEXQ010000040">
    <property type="protein sequence ID" value="MBE9030638.1"/>
    <property type="molecule type" value="Genomic_DNA"/>
</dbReference>
<dbReference type="RefSeq" id="WP_264325468.1">
    <property type="nucleotide sequence ID" value="NZ_JADEXQ010000040.1"/>
</dbReference>
<keyword evidence="2" id="KW-1185">Reference proteome</keyword>
<dbReference type="AlphaFoldDB" id="A0A928VMX7"/>
<dbReference type="InterPro" id="IPR025458">
    <property type="entry name" value="DUF4278"/>
</dbReference>